<gene>
    <name evidence="2" type="ORF">JF922_20685</name>
</gene>
<feature type="transmembrane region" description="Helical" evidence="1">
    <location>
        <begin position="62"/>
        <end position="78"/>
    </location>
</feature>
<keyword evidence="1" id="KW-0472">Membrane</keyword>
<reference evidence="2" key="1">
    <citation type="submission" date="2020-10" db="EMBL/GenBank/DDBJ databases">
        <title>Ca. Dormibacterota MAGs.</title>
        <authorList>
            <person name="Montgomery K."/>
        </authorList>
    </citation>
    <scope>NUCLEOTIDE SEQUENCE [LARGE SCALE GENOMIC DNA]</scope>
    <source>
        <strain evidence="2">SC8812_S17_10</strain>
    </source>
</reference>
<protein>
    <submittedName>
        <fullName evidence="2">Uncharacterized protein</fullName>
    </submittedName>
</protein>
<name>A0A934KDI5_9BACT</name>
<keyword evidence="3" id="KW-1185">Reference proteome</keyword>
<proteinExistence type="predicted"/>
<dbReference type="Proteomes" id="UP000612893">
    <property type="component" value="Unassembled WGS sequence"/>
</dbReference>
<feature type="transmembrane region" description="Helical" evidence="1">
    <location>
        <begin position="33"/>
        <end position="55"/>
    </location>
</feature>
<evidence type="ECO:0000256" key="1">
    <source>
        <dbReference type="SAM" id="Phobius"/>
    </source>
</evidence>
<evidence type="ECO:0000313" key="2">
    <source>
        <dbReference type="EMBL" id="MBJ7600473.1"/>
    </source>
</evidence>
<organism evidence="2 3">
    <name type="scientific">Candidatus Nephthysia bennettiae</name>
    <dbReference type="NCBI Taxonomy" id="3127016"/>
    <lineage>
        <taxon>Bacteria</taxon>
        <taxon>Bacillati</taxon>
        <taxon>Candidatus Dormiibacterota</taxon>
        <taxon>Candidatus Dormibacteria</taxon>
        <taxon>Candidatus Dormibacterales</taxon>
        <taxon>Candidatus Dormibacteraceae</taxon>
        <taxon>Candidatus Nephthysia</taxon>
    </lineage>
</organism>
<accession>A0A934KDI5</accession>
<dbReference type="RefSeq" id="WP_338204320.1">
    <property type="nucleotide sequence ID" value="NZ_JAEKNR010000209.1"/>
</dbReference>
<dbReference type="AlphaFoldDB" id="A0A934KDI5"/>
<evidence type="ECO:0000313" key="3">
    <source>
        <dbReference type="Proteomes" id="UP000612893"/>
    </source>
</evidence>
<comment type="caution">
    <text evidence="2">The sequence shown here is derived from an EMBL/GenBank/DDBJ whole genome shotgun (WGS) entry which is preliminary data.</text>
</comment>
<sequence length="129" mass="13501">MFLSLYGVLVAPWLADKAPSLVAASAQLPAGFVIAFVTGLLAEFGGTALFAIPFIRGRVEPRWVGYVLLASPLLYVVGDFNAPNGPASNIAINLLSNLGPVVLVIALGSLGIRMWSMPASGSPGSYRER</sequence>
<keyword evidence="1" id="KW-0812">Transmembrane</keyword>
<feature type="transmembrane region" description="Helical" evidence="1">
    <location>
        <begin position="90"/>
        <end position="112"/>
    </location>
</feature>
<keyword evidence="1" id="KW-1133">Transmembrane helix</keyword>
<dbReference type="EMBL" id="JAEKNR010000209">
    <property type="protein sequence ID" value="MBJ7600473.1"/>
    <property type="molecule type" value="Genomic_DNA"/>
</dbReference>